<dbReference type="InterPro" id="IPR000847">
    <property type="entry name" value="LysR_HTH_N"/>
</dbReference>
<dbReference type="PANTHER" id="PTHR30126:SF77">
    <property type="entry name" value="TRANSCRIPTIONAL REGULATORY PROTEIN"/>
    <property type="match status" value="1"/>
</dbReference>
<accession>A0ABX5JCR6</accession>
<evidence type="ECO:0000256" key="2">
    <source>
        <dbReference type="ARBA" id="ARBA00023015"/>
    </source>
</evidence>
<evidence type="ECO:0000313" key="6">
    <source>
        <dbReference type="EMBL" id="PTM79175.1"/>
    </source>
</evidence>
<comment type="caution">
    <text evidence="6">The sequence shown here is derived from an EMBL/GenBank/DDBJ whole genome shotgun (WGS) entry which is preliminary data.</text>
</comment>
<dbReference type="Proteomes" id="UP000240800">
    <property type="component" value="Unassembled WGS sequence"/>
</dbReference>
<sequence length="305" mass="33872">MTNLKSLEVFFWVAKLRSFSVAAEKLNMTQPTVSQRISALEEGFGQQLINRKSKPISLTDSGLLLLRHCEVILRQVAAMNDAMGVREREARTIRLGVSETIAQAWLTQFLKAVRRVRPNLEFEIQVDVTSSLEATLLDGELDLAFMLGPMALNDFACLPLGAYPLQFYGLSHLVPSGRLRNDDFLSIPILTYPKRAYPYGALREAIMRLTGEPPKFVTSTSLATIRRMVLDGMGVALVAQDMIQTDGSAPGLVRLESPISLDPLSFYAFHRIGEPSRLLEDLCRLAQRVAAREVPLPPPLPDGDH</sequence>
<gene>
    <name evidence="6" type="ORF">C8J29_103272</name>
</gene>
<dbReference type="InterPro" id="IPR005119">
    <property type="entry name" value="LysR_subst-bd"/>
</dbReference>
<dbReference type="EMBL" id="PZZW01000003">
    <property type="protein sequence ID" value="PTM79175.1"/>
    <property type="molecule type" value="Genomic_DNA"/>
</dbReference>
<dbReference type="RefSeq" id="WP_069332544.1">
    <property type="nucleotide sequence ID" value="NZ_MABH01000161.1"/>
</dbReference>
<evidence type="ECO:0000256" key="3">
    <source>
        <dbReference type="ARBA" id="ARBA00023125"/>
    </source>
</evidence>
<dbReference type="PANTHER" id="PTHR30126">
    <property type="entry name" value="HTH-TYPE TRANSCRIPTIONAL REGULATOR"/>
    <property type="match status" value="1"/>
</dbReference>
<dbReference type="CDD" id="cd05466">
    <property type="entry name" value="PBP2_LTTR_substrate"/>
    <property type="match status" value="1"/>
</dbReference>
<keyword evidence="4" id="KW-0804">Transcription</keyword>
<evidence type="ECO:0000313" key="7">
    <source>
        <dbReference type="Proteomes" id="UP000240800"/>
    </source>
</evidence>
<keyword evidence="2" id="KW-0805">Transcription regulation</keyword>
<dbReference type="InterPro" id="IPR036390">
    <property type="entry name" value="WH_DNA-bd_sf"/>
</dbReference>
<evidence type="ECO:0000259" key="5">
    <source>
        <dbReference type="PROSITE" id="PS50931"/>
    </source>
</evidence>
<dbReference type="PRINTS" id="PR00039">
    <property type="entry name" value="HTHLYSR"/>
</dbReference>
<name>A0ABX5JCR6_9RHOB</name>
<keyword evidence="3 6" id="KW-0238">DNA-binding</keyword>
<dbReference type="Pfam" id="PF00126">
    <property type="entry name" value="HTH_1"/>
    <property type="match status" value="1"/>
</dbReference>
<dbReference type="SUPFAM" id="SSF46785">
    <property type="entry name" value="Winged helix' DNA-binding domain"/>
    <property type="match status" value="1"/>
</dbReference>
<protein>
    <submittedName>
        <fullName evidence="6">DNA-binding transcriptional LysR family regulator</fullName>
    </submittedName>
</protein>
<reference evidence="6 7" key="1">
    <citation type="submission" date="2018-04" db="EMBL/GenBank/DDBJ databases">
        <title>Genomic Encyclopedia of Type Strains, Phase III (KMG-III): the genomes of soil and plant-associated and newly described type strains.</title>
        <authorList>
            <person name="Whitman W."/>
        </authorList>
    </citation>
    <scope>NUCLEOTIDE SEQUENCE [LARGE SCALE GENOMIC DNA]</scope>
    <source>
        <strain evidence="6 7">JA192</strain>
    </source>
</reference>
<dbReference type="GO" id="GO:0003677">
    <property type="term" value="F:DNA binding"/>
    <property type="evidence" value="ECO:0007669"/>
    <property type="project" value="UniProtKB-KW"/>
</dbReference>
<keyword evidence="7" id="KW-1185">Reference proteome</keyword>
<dbReference type="PROSITE" id="PS50931">
    <property type="entry name" value="HTH_LYSR"/>
    <property type="match status" value="1"/>
</dbReference>
<evidence type="ECO:0000256" key="1">
    <source>
        <dbReference type="ARBA" id="ARBA00009437"/>
    </source>
</evidence>
<organism evidence="6 7">
    <name type="scientific">Cereibacter johrii</name>
    <dbReference type="NCBI Taxonomy" id="445629"/>
    <lineage>
        <taxon>Bacteria</taxon>
        <taxon>Pseudomonadati</taxon>
        <taxon>Pseudomonadota</taxon>
        <taxon>Alphaproteobacteria</taxon>
        <taxon>Rhodobacterales</taxon>
        <taxon>Paracoccaceae</taxon>
        <taxon>Cereibacter</taxon>
    </lineage>
</organism>
<comment type="similarity">
    <text evidence="1">Belongs to the LysR transcriptional regulatory family.</text>
</comment>
<feature type="domain" description="HTH lysR-type" evidence="5">
    <location>
        <begin position="1"/>
        <end position="59"/>
    </location>
</feature>
<proteinExistence type="inferred from homology"/>
<dbReference type="Gene3D" id="1.10.10.10">
    <property type="entry name" value="Winged helix-like DNA-binding domain superfamily/Winged helix DNA-binding domain"/>
    <property type="match status" value="1"/>
</dbReference>
<dbReference type="Pfam" id="PF03466">
    <property type="entry name" value="LysR_substrate"/>
    <property type="match status" value="1"/>
</dbReference>
<evidence type="ECO:0000256" key="4">
    <source>
        <dbReference type="ARBA" id="ARBA00023163"/>
    </source>
</evidence>
<dbReference type="InterPro" id="IPR036388">
    <property type="entry name" value="WH-like_DNA-bd_sf"/>
</dbReference>
<dbReference type="SUPFAM" id="SSF53850">
    <property type="entry name" value="Periplasmic binding protein-like II"/>
    <property type="match status" value="1"/>
</dbReference>
<dbReference type="Gene3D" id="3.40.190.10">
    <property type="entry name" value="Periplasmic binding protein-like II"/>
    <property type="match status" value="2"/>
</dbReference>